<sequence length="34" mass="4044">MHIKINSDQPMKSPKMQILQLDEKLNEIDKRIAH</sequence>
<reference evidence="1" key="1">
    <citation type="submission" date="2018-02" db="EMBL/GenBank/DDBJ databases">
        <title>Rhizophora mucronata_Transcriptome.</title>
        <authorList>
            <person name="Meera S.P."/>
            <person name="Sreeshan A."/>
            <person name="Augustine A."/>
        </authorList>
    </citation>
    <scope>NUCLEOTIDE SEQUENCE</scope>
    <source>
        <tissue evidence="1">Leaf</tissue>
    </source>
</reference>
<dbReference type="EMBL" id="GGEC01086822">
    <property type="protein sequence ID" value="MBX67306.1"/>
    <property type="molecule type" value="Transcribed_RNA"/>
</dbReference>
<name>A0A2P2QJY4_RHIMU</name>
<accession>A0A2P2QJY4</accession>
<organism evidence="1">
    <name type="scientific">Rhizophora mucronata</name>
    <name type="common">Asiatic mangrove</name>
    <dbReference type="NCBI Taxonomy" id="61149"/>
    <lineage>
        <taxon>Eukaryota</taxon>
        <taxon>Viridiplantae</taxon>
        <taxon>Streptophyta</taxon>
        <taxon>Embryophyta</taxon>
        <taxon>Tracheophyta</taxon>
        <taxon>Spermatophyta</taxon>
        <taxon>Magnoliopsida</taxon>
        <taxon>eudicotyledons</taxon>
        <taxon>Gunneridae</taxon>
        <taxon>Pentapetalae</taxon>
        <taxon>rosids</taxon>
        <taxon>fabids</taxon>
        <taxon>Malpighiales</taxon>
        <taxon>Rhizophoraceae</taxon>
        <taxon>Rhizophora</taxon>
    </lineage>
</organism>
<protein>
    <submittedName>
        <fullName evidence="1">Uncharacterized protein</fullName>
    </submittedName>
</protein>
<dbReference type="AlphaFoldDB" id="A0A2P2QJY4"/>
<proteinExistence type="predicted"/>
<evidence type="ECO:0000313" key="1">
    <source>
        <dbReference type="EMBL" id="MBX67306.1"/>
    </source>
</evidence>